<dbReference type="EMBL" id="AP014960">
    <property type="protein sequence ID" value="BAS90095.1"/>
    <property type="molecule type" value="Genomic_DNA"/>
</dbReference>
<dbReference type="InParanoid" id="A0A0P0WCM4"/>
<reference evidence="2 3" key="2">
    <citation type="journal article" date="2013" name="Plant Cell Physiol.">
        <title>Rice Annotation Project Database (RAP-DB): an integrative and interactive database for rice genomics.</title>
        <authorList>
            <person name="Sakai H."/>
            <person name="Lee S.S."/>
            <person name="Tanaka T."/>
            <person name="Numa H."/>
            <person name="Kim J."/>
            <person name="Kawahara Y."/>
            <person name="Wakimoto H."/>
            <person name="Yang C.C."/>
            <person name="Iwamoto M."/>
            <person name="Abe T."/>
            <person name="Yamada Y."/>
            <person name="Muto A."/>
            <person name="Inokuchi H."/>
            <person name="Ikemura T."/>
            <person name="Matsumoto T."/>
            <person name="Sasaki T."/>
            <person name="Itoh T."/>
        </authorList>
    </citation>
    <scope>NUCLEOTIDE SEQUENCE [LARGE SCALE GENOMIC DNA]</scope>
    <source>
        <strain evidence="3">cv. Nipponbare</strain>
    </source>
</reference>
<feature type="non-terminal residue" evidence="2">
    <location>
        <position position="1"/>
    </location>
</feature>
<evidence type="ECO:0000313" key="3">
    <source>
        <dbReference type="Proteomes" id="UP000059680"/>
    </source>
</evidence>
<evidence type="ECO:0000256" key="1">
    <source>
        <dbReference type="SAM" id="MobiDB-lite"/>
    </source>
</evidence>
<dbReference type="PaxDb" id="39947-A0A0P0WCM4"/>
<feature type="compositionally biased region" description="Basic and acidic residues" evidence="1">
    <location>
        <begin position="66"/>
        <end position="77"/>
    </location>
</feature>
<accession>A0A0P0WCM4</accession>
<evidence type="ECO:0000313" key="2">
    <source>
        <dbReference type="EMBL" id="BAS90095.1"/>
    </source>
</evidence>
<protein>
    <submittedName>
        <fullName evidence="2">Os04g0517350 protein</fullName>
    </submittedName>
</protein>
<organism evidence="2 3">
    <name type="scientific">Oryza sativa subsp. japonica</name>
    <name type="common">Rice</name>
    <dbReference type="NCBI Taxonomy" id="39947"/>
    <lineage>
        <taxon>Eukaryota</taxon>
        <taxon>Viridiplantae</taxon>
        <taxon>Streptophyta</taxon>
        <taxon>Embryophyta</taxon>
        <taxon>Tracheophyta</taxon>
        <taxon>Spermatophyta</taxon>
        <taxon>Magnoliopsida</taxon>
        <taxon>Liliopsida</taxon>
        <taxon>Poales</taxon>
        <taxon>Poaceae</taxon>
        <taxon>BOP clade</taxon>
        <taxon>Oryzoideae</taxon>
        <taxon>Oryzeae</taxon>
        <taxon>Oryzinae</taxon>
        <taxon>Oryza</taxon>
        <taxon>Oryza sativa</taxon>
    </lineage>
</organism>
<feature type="region of interest" description="Disordered" evidence="1">
    <location>
        <begin position="43"/>
        <end position="92"/>
    </location>
</feature>
<dbReference type="AlphaFoldDB" id="A0A0P0WCM4"/>
<keyword evidence="3" id="KW-1185">Reference proteome</keyword>
<sequence length="92" mass="10402">MTHNPTICLKLLPRVVGDAVGDEHDQVPARARVADGLAQDAHAEDELVPVQQRDVGLLRRRRRRRPAEQRRRGEGGHEGQGQPGRRRRPHRG</sequence>
<gene>
    <name evidence="2" type="ordered locus">Os04g0517350</name>
    <name evidence="2" type="ORF">OSNPB_040517350</name>
</gene>
<reference evidence="3" key="1">
    <citation type="journal article" date="2005" name="Nature">
        <title>The map-based sequence of the rice genome.</title>
        <authorList>
            <consortium name="International rice genome sequencing project (IRGSP)"/>
            <person name="Matsumoto T."/>
            <person name="Wu J."/>
            <person name="Kanamori H."/>
            <person name="Katayose Y."/>
            <person name="Fujisawa M."/>
            <person name="Namiki N."/>
            <person name="Mizuno H."/>
            <person name="Yamamoto K."/>
            <person name="Antonio B.A."/>
            <person name="Baba T."/>
            <person name="Sakata K."/>
            <person name="Nagamura Y."/>
            <person name="Aoki H."/>
            <person name="Arikawa K."/>
            <person name="Arita K."/>
            <person name="Bito T."/>
            <person name="Chiden Y."/>
            <person name="Fujitsuka N."/>
            <person name="Fukunaka R."/>
            <person name="Hamada M."/>
            <person name="Harada C."/>
            <person name="Hayashi A."/>
            <person name="Hijishita S."/>
            <person name="Honda M."/>
            <person name="Hosokawa S."/>
            <person name="Ichikawa Y."/>
            <person name="Idonuma A."/>
            <person name="Iijima M."/>
            <person name="Ikeda M."/>
            <person name="Ikeno M."/>
            <person name="Ito K."/>
            <person name="Ito S."/>
            <person name="Ito T."/>
            <person name="Ito Y."/>
            <person name="Ito Y."/>
            <person name="Iwabuchi A."/>
            <person name="Kamiya K."/>
            <person name="Karasawa W."/>
            <person name="Kurita K."/>
            <person name="Katagiri S."/>
            <person name="Kikuta A."/>
            <person name="Kobayashi H."/>
            <person name="Kobayashi N."/>
            <person name="Machita K."/>
            <person name="Maehara T."/>
            <person name="Masukawa M."/>
            <person name="Mizubayashi T."/>
            <person name="Mukai Y."/>
            <person name="Nagasaki H."/>
            <person name="Nagata Y."/>
            <person name="Naito S."/>
            <person name="Nakashima M."/>
            <person name="Nakama Y."/>
            <person name="Nakamichi Y."/>
            <person name="Nakamura M."/>
            <person name="Meguro A."/>
            <person name="Negishi M."/>
            <person name="Ohta I."/>
            <person name="Ohta T."/>
            <person name="Okamoto M."/>
            <person name="Ono N."/>
            <person name="Saji S."/>
            <person name="Sakaguchi M."/>
            <person name="Sakai K."/>
            <person name="Shibata M."/>
            <person name="Shimokawa T."/>
            <person name="Song J."/>
            <person name="Takazaki Y."/>
            <person name="Terasawa K."/>
            <person name="Tsugane M."/>
            <person name="Tsuji K."/>
            <person name="Ueda S."/>
            <person name="Waki K."/>
            <person name="Yamagata H."/>
            <person name="Yamamoto M."/>
            <person name="Yamamoto S."/>
            <person name="Yamane H."/>
            <person name="Yoshiki S."/>
            <person name="Yoshihara R."/>
            <person name="Yukawa K."/>
            <person name="Zhong H."/>
            <person name="Yano M."/>
            <person name="Yuan Q."/>
            <person name="Ouyang S."/>
            <person name="Liu J."/>
            <person name="Jones K.M."/>
            <person name="Gansberger K."/>
            <person name="Moffat K."/>
            <person name="Hill J."/>
            <person name="Bera J."/>
            <person name="Fadrosh D."/>
            <person name="Jin S."/>
            <person name="Johri S."/>
            <person name="Kim M."/>
            <person name="Overton L."/>
            <person name="Reardon M."/>
            <person name="Tsitrin T."/>
            <person name="Vuong H."/>
            <person name="Weaver B."/>
            <person name="Ciecko A."/>
            <person name="Tallon L."/>
            <person name="Jackson J."/>
            <person name="Pai G."/>
            <person name="Aken S.V."/>
            <person name="Utterback T."/>
            <person name="Reidmuller S."/>
            <person name="Feldblyum T."/>
            <person name="Hsiao J."/>
            <person name="Zismann V."/>
            <person name="Iobst S."/>
            <person name="de Vazeille A.R."/>
            <person name="Buell C.R."/>
            <person name="Ying K."/>
            <person name="Li Y."/>
            <person name="Lu T."/>
            <person name="Huang Y."/>
            <person name="Zhao Q."/>
            <person name="Feng Q."/>
            <person name="Zhang L."/>
            <person name="Zhu J."/>
            <person name="Weng Q."/>
            <person name="Mu J."/>
            <person name="Lu Y."/>
            <person name="Fan D."/>
            <person name="Liu Y."/>
            <person name="Guan J."/>
            <person name="Zhang Y."/>
            <person name="Yu S."/>
            <person name="Liu X."/>
            <person name="Zhang Y."/>
            <person name="Hong G."/>
            <person name="Han B."/>
            <person name="Choisne N."/>
            <person name="Demange N."/>
            <person name="Orjeda G."/>
            <person name="Samain S."/>
            <person name="Cattolico L."/>
            <person name="Pelletier E."/>
            <person name="Couloux A."/>
            <person name="Segurens B."/>
            <person name="Wincker P."/>
            <person name="D'Hont A."/>
            <person name="Scarpelli C."/>
            <person name="Weissenbach J."/>
            <person name="Salanoubat M."/>
            <person name="Quetier F."/>
            <person name="Yu Y."/>
            <person name="Kim H.R."/>
            <person name="Rambo T."/>
            <person name="Currie J."/>
            <person name="Collura K."/>
            <person name="Luo M."/>
            <person name="Yang T."/>
            <person name="Ammiraju J.S.S."/>
            <person name="Engler F."/>
            <person name="Soderlund C."/>
            <person name="Wing R.A."/>
            <person name="Palmer L.E."/>
            <person name="de la Bastide M."/>
            <person name="Spiegel L."/>
            <person name="Nascimento L."/>
            <person name="Zutavern T."/>
            <person name="O'Shaughnessy A."/>
            <person name="Dike S."/>
            <person name="Dedhia N."/>
            <person name="Preston R."/>
            <person name="Balija V."/>
            <person name="McCombie W.R."/>
            <person name="Chow T."/>
            <person name="Chen H."/>
            <person name="Chung M."/>
            <person name="Chen C."/>
            <person name="Shaw J."/>
            <person name="Wu H."/>
            <person name="Hsiao K."/>
            <person name="Chao Y."/>
            <person name="Chu M."/>
            <person name="Cheng C."/>
            <person name="Hour A."/>
            <person name="Lee P."/>
            <person name="Lin S."/>
            <person name="Lin Y."/>
            <person name="Liou J."/>
            <person name="Liu S."/>
            <person name="Hsing Y."/>
            <person name="Raghuvanshi S."/>
            <person name="Mohanty A."/>
            <person name="Bharti A.K."/>
            <person name="Gaur A."/>
            <person name="Gupta V."/>
            <person name="Kumar D."/>
            <person name="Ravi V."/>
            <person name="Vij S."/>
            <person name="Kapur A."/>
            <person name="Khurana P."/>
            <person name="Khurana P."/>
            <person name="Khurana J.P."/>
            <person name="Tyagi A.K."/>
            <person name="Gaikwad K."/>
            <person name="Singh A."/>
            <person name="Dalal V."/>
            <person name="Srivastava S."/>
            <person name="Dixit A."/>
            <person name="Pal A.K."/>
            <person name="Ghazi I.A."/>
            <person name="Yadav M."/>
            <person name="Pandit A."/>
            <person name="Bhargava A."/>
            <person name="Sureshbabu K."/>
            <person name="Batra K."/>
            <person name="Sharma T.R."/>
            <person name="Mohapatra T."/>
            <person name="Singh N.K."/>
            <person name="Messing J."/>
            <person name="Nelson A.B."/>
            <person name="Fuks G."/>
            <person name="Kavchok S."/>
            <person name="Keizer G."/>
            <person name="Linton E."/>
            <person name="Llaca V."/>
            <person name="Song R."/>
            <person name="Tanyolac B."/>
            <person name="Young S."/>
            <person name="Ho-Il K."/>
            <person name="Hahn J.H."/>
            <person name="Sangsakoo G."/>
            <person name="Vanavichit A."/>
            <person name="de Mattos Luiz.A.T."/>
            <person name="Zimmer P.D."/>
            <person name="Malone G."/>
            <person name="Dellagostin O."/>
            <person name="de Oliveira A.C."/>
            <person name="Bevan M."/>
            <person name="Bancroft I."/>
            <person name="Minx P."/>
            <person name="Cordum H."/>
            <person name="Wilson R."/>
            <person name="Cheng Z."/>
            <person name="Jin W."/>
            <person name="Jiang J."/>
            <person name="Leong S.A."/>
            <person name="Iwama H."/>
            <person name="Gojobori T."/>
            <person name="Itoh T."/>
            <person name="Niimura Y."/>
            <person name="Fujii Y."/>
            <person name="Habara T."/>
            <person name="Sakai H."/>
            <person name="Sato Y."/>
            <person name="Wilson G."/>
            <person name="Kumar K."/>
            <person name="McCouch S."/>
            <person name="Juretic N."/>
            <person name="Hoen D."/>
            <person name="Wright S."/>
            <person name="Bruskiewich R."/>
            <person name="Bureau T."/>
            <person name="Miyao A."/>
            <person name="Hirochika H."/>
            <person name="Nishikawa T."/>
            <person name="Kadowaki K."/>
            <person name="Sugiura M."/>
            <person name="Burr B."/>
            <person name="Sasaki T."/>
        </authorList>
    </citation>
    <scope>NUCLEOTIDE SEQUENCE [LARGE SCALE GENOMIC DNA]</scope>
    <source>
        <strain evidence="3">cv. Nipponbare</strain>
    </source>
</reference>
<proteinExistence type="predicted"/>
<reference evidence="2 3" key="3">
    <citation type="journal article" date="2013" name="Rice">
        <title>Improvement of the Oryza sativa Nipponbare reference genome using next generation sequence and optical map data.</title>
        <authorList>
            <person name="Kawahara Y."/>
            <person name="de la Bastide M."/>
            <person name="Hamilton J.P."/>
            <person name="Kanamori H."/>
            <person name="McCombie W.R."/>
            <person name="Ouyang S."/>
            <person name="Schwartz D.C."/>
            <person name="Tanaka T."/>
            <person name="Wu J."/>
            <person name="Zhou S."/>
            <person name="Childs K.L."/>
            <person name="Davidson R.M."/>
            <person name="Lin H."/>
            <person name="Quesada-Ocampo L."/>
            <person name="Vaillancourt B."/>
            <person name="Sakai H."/>
            <person name="Lee S.S."/>
            <person name="Kim J."/>
            <person name="Numa H."/>
            <person name="Itoh T."/>
            <person name="Buell C.R."/>
            <person name="Matsumoto T."/>
        </authorList>
    </citation>
    <scope>NUCLEOTIDE SEQUENCE [LARGE SCALE GENOMIC DNA]</scope>
    <source>
        <strain evidence="3">cv. Nipponbare</strain>
    </source>
</reference>
<dbReference type="Proteomes" id="UP000059680">
    <property type="component" value="Chromosome 4"/>
</dbReference>
<name>A0A0P0WCM4_ORYSJ</name>